<evidence type="ECO:0000256" key="2">
    <source>
        <dbReference type="SAM" id="SignalP"/>
    </source>
</evidence>
<keyword evidence="1" id="KW-0472">Membrane</keyword>
<organism evidence="5 6">
    <name type="scientific">Solimonas fluminis</name>
    <dbReference type="NCBI Taxonomy" id="2086571"/>
    <lineage>
        <taxon>Bacteria</taxon>
        <taxon>Pseudomonadati</taxon>
        <taxon>Pseudomonadota</taxon>
        <taxon>Gammaproteobacteria</taxon>
        <taxon>Nevskiales</taxon>
        <taxon>Nevskiaceae</taxon>
        <taxon>Solimonas</taxon>
    </lineage>
</organism>
<dbReference type="Pfam" id="PF25221">
    <property type="entry name" value="5TMH_Lnb"/>
    <property type="match status" value="1"/>
</dbReference>
<dbReference type="EMBL" id="PSNW01000004">
    <property type="protein sequence ID" value="PPE74107.1"/>
    <property type="molecule type" value="Genomic_DNA"/>
</dbReference>
<dbReference type="AlphaFoldDB" id="A0A2S5TGN5"/>
<feature type="transmembrane region" description="Helical" evidence="1">
    <location>
        <begin position="359"/>
        <end position="377"/>
    </location>
</feature>
<sequence length="404" mass="45111">MRPFILALMLALLTLNGARAQEPAPLAQERPAPQIVLLTFAPGPVYWQRFGHNALLVRDVANGEDRVYNYGIFDFRQKNFFLNFARGRMQYRLAVEPLADTLAQYQYEGRWVQAQELDLDAAQSRELAAFLDWNARPENAEYHYDYFLSNCSTRVRDAIDRVTGGQLRRQLEGQRTPVSYRFEATRLMSPVPPLFLGMDAVVAARGDRPIDRWQQSFVPMVLMESLRTARLDSAGGGSRPLLRGELRVLEGGLPEPERPPSLLPAMAVLGLVLGALLLLLSHLRKAAPARWGLFGLALLLNLAAGLGGLVLLAVWFLTDHWIMWENRNLLLFSPLCLLLLPAWFRQLRAGAVAGPTARGLSLAAAAGAVLALALLLLPGAQQNLHWIVLWLPVHAAQAWILRRR</sequence>
<feature type="transmembrane region" description="Helical" evidence="1">
    <location>
        <begin position="383"/>
        <end position="401"/>
    </location>
</feature>
<keyword evidence="1" id="KW-0812">Transmembrane</keyword>
<feature type="domain" description="Lnb N-terminal periplasmic" evidence="3">
    <location>
        <begin position="34"/>
        <end position="168"/>
    </location>
</feature>
<evidence type="ECO:0000313" key="6">
    <source>
        <dbReference type="Proteomes" id="UP000238220"/>
    </source>
</evidence>
<dbReference type="RefSeq" id="WP_104229995.1">
    <property type="nucleotide sequence ID" value="NZ_PSNW01000004.1"/>
</dbReference>
<dbReference type="Proteomes" id="UP000238220">
    <property type="component" value="Unassembled WGS sequence"/>
</dbReference>
<feature type="transmembrane region" description="Helical" evidence="1">
    <location>
        <begin position="262"/>
        <end position="281"/>
    </location>
</feature>
<dbReference type="Pfam" id="PF13387">
    <property type="entry name" value="Lnb_N"/>
    <property type="match status" value="1"/>
</dbReference>
<proteinExistence type="predicted"/>
<feature type="transmembrane region" description="Helical" evidence="1">
    <location>
        <begin position="329"/>
        <end position="347"/>
    </location>
</feature>
<keyword evidence="6" id="KW-1185">Reference proteome</keyword>
<keyword evidence="1" id="KW-1133">Transmembrane helix</keyword>
<evidence type="ECO:0000313" key="5">
    <source>
        <dbReference type="EMBL" id="PPE74107.1"/>
    </source>
</evidence>
<reference evidence="5 6" key="1">
    <citation type="submission" date="2018-02" db="EMBL/GenBank/DDBJ databases">
        <title>Genome sequencing of Solimonas sp. HR-BB.</title>
        <authorList>
            <person name="Lee Y."/>
            <person name="Jeon C.O."/>
        </authorList>
    </citation>
    <scope>NUCLEOTIDE SEQUENCE [LARGE SCALE GENOMIC DNA]</scope>
    <source>
        <strain evidence="5 6">HR-BB</strain>
    </source>
</reference>
<protein>
    <submittedName>
        <fullName evidence="5">Uncharacterized protein</fullName>
    </submittedName>
</protein>
<dbReference type="InterPro" id="IPR057436">
    <property type="entry name" value="5TMH_Lnb"/>
</dbReference>
<gene>
    <name evidence="5" type="ORF">C3942_08690</name>
</gene>
<keyword evidence="2" id="KW-0732">Signal</keyword>
<feature type="transmembrane region" description="Helical" evidence="1">
    <location>
        <begin position="293"/>
        <end position="317"/>
    </location>
</feature>
<name>A0A2S5TGN5_9GAMM</name>
<feature type="signal peptide" evidence="2">
    <location>
        <begin position="1"/>
        <end position="20"/>
    </location>
</feature>
<dbReference type="InterPro" id="IPR025178">
    <property type="entry name" value="Lnb_N"/>
</dbReference>
<feature type="domain" description="Lnb-like transmembrane" evidence="4">
    <location>
        <begin position="263"/>
        <end position="352"/>
    </location>
</feature>
<feature type="chain" id="PRO_5015571925" evidence="2">
    <location>
        <begin position="21"/>
        <end position="404"/>
    </location>
</feature>
<dbReference type="OrthoDB" id="319167at2"/>
<comment type="caution">
    <text evidence="5">The sequence shown here is derived from an EMBL/GenBank/DDBJ whole genome shotgun (WGS) entry which is preliminary data.</text>
</comment>
<accession>A0A2S5TGN5</accession>
<evidence type="ECO:0000256" key="1">
    <source>
        <dbReference type="SAM" id="Phobius"/>
    </source>
</evidence>
<evidence type="ECO:0000259" key="3">
    <source>
        <dbReference type="Pfam" id="PF13387"/>
    </source>
</evidence>
<evidence type="ECO:0000259" key="4">
    <source>
        <dbReference type="Pfam" id="PF25221"/>
    </source>
</evidence>